<reference evidence="1" key="1">
    <citation type="journal article" date="2021" name="G3 (Bethesda)">
        <title>Genome and transcriptome analysis of the beet armyworm Spodoptera exigua reveals targets for pest control. .</title>
        <authorList>
            <person name="Simon S."/>
            <person name="Breeschoten T."/>
            <person name="Jansen H.J."/>
            <person name="Dirks R.P."/>
            <person name="Schranz M.E."/>
            <person name="Ros V.I.D."/>
        </authorList>
    </citation>
    <scope>NUCLEOTIDE SEQUENCE</scope>
    <source>
        <strain evidence="1">TB_SE_WUR_2020</strain>
    </source>
</reference>
<dbReference type="EMBL" id="JACEFF010000140">
    <property type="protein sequence ID" value="KAH9643344.1"/>
    <property type="molecule type" value="Genomic_DNA"/>
</dbReference>
<evidence type="ECO:0000313" key="1">
    <source>
        <dbReference type="EMBL" id="KAH9643344.1"/>
    </source>
</evidence>
<accession>A0A922MVA3</accession>
<sequence>MRKFIYVMKKVRDCTPIPVLRTLYLGLCQSVLQYAIAVWGGAGKSTFLEIERAQRSVIKVMLKKPFRYSTDALYNEFPVLRARNLYILNATLRAHTAVKHRPDYHILISKRILYVPPPNVTSLLARRCPFYSHIRVYNKISKRCEIKGLSTQSCKKTVQKLLLTLSYSDIEELLS</sequence>
<comment type="caution">
    <text evidence="1">The sequence shown here is derived from an EMBL/GenBank/DDBJ whole genome shotgun (WGS) entry which is preliminary data.</text>
</comment>
<proteinExistence type="predicted"/>
<protein>
    <submittedName>
        <fullName evidence="1">Uncharacterized protein</fullName>
    </submittedName>
</protein>
<evidence type="ECO:0000313" key="2">
    <source>
        <dbReference type="Proteomes" id="UP000814243"/>
    </source>
</evidence>
<dbReference type="AlphaFoldDB" id="A0A922MVA3"/>
<organism evidence="1 2">
    <name type="scientific">Spodoptera exigua</name>
    <name type="common">Beet armyworm</name>
    <name type="synonym">Noctua fulgens</name>
    <dbReference type="NCBI Taxonomy" id="7107"/>
    <lineage>
        <taxon>Eukaryota</taxon>
        <taxon>Metazoa</taxon>
        <taxon>Ecdysozoa</taxon>
        <taxon>Arthropoda</taxon>
        <taxon>Hexapoda</taxon>
        <taxon>Insecta</taxon>
        <taxon>Pterygota</taxon>
        <taxon>Neoptera</taxon>
        <taxon>Endopterygota</taxon>
        <taxon>Lepidoptera</taxon>
        <taxon>Glossata</taxon>
        <taxon>Ditrysia</taxon>
        <taxon>Noctuoidea</taxon>
        <taxon>Noctuidae</taxon>
        <taxon>Amphipyrinae</taxon>
        <taxon>Spodoptera</taxon>
    </lineage>
</organism>
<name>A0A922MVA3_SPOEX</name>
<dbReference type="Proteomes" id="UP000814243">
    <property type="component" value="Unassembled WGS sequence"/>
</dbReference>
<gene>
    <name evidence="1" type="ORF">HF086_008831</name>
</gene>